<sequence length="440" mass="50082">MTFLIELCINLCLFDVNELLKLKTINRKLQTYIYHNAKISVTNVEKVKDHSMFRNFEALQKQLKKLSVDLVIADPFEKHEIQNITSLHSLKIIGEDFDWSVLKSFVNLKNFCYFVSDRTFKNFSPGIVEELTSLTKLVFMGHSSIKDFSLRKLVNLEILQLENLYNVKNHYIEDLTNLHTLTLNDSNSGVFCTTYQGVNIYDYQLEKLTGLTRLDLNNNSTITSAGIKNLNIKSLSLNYNTTITSEGIRHLHLKSISLGSNKLISNDVISKMTQLESISLDSNEEINDLTLEKLTNLRLLELRDNDTITNKSVSLLTKLTFLDLGNNKNITSEALVDMLDIRHLSLYANDIIGSGSISHMTKIIDLNLNGNKIISDVDLKNITNVVHLTLWGDKIPSVCKVTFDYVSRLSKLKTICLIDNHTISAENREELKAKGVYVWV</sequence>
<reference evidence="3" key="1">
    <citation type="submission" date="2018-10" db="EMBL/GenBank/DDBJ databases">
        <title>Hidden diversity of soil giant viruses.</title>
        <authorList>
            <person name="Schulz F."/>
            <person name="Alteio L."/>
            <person name="Goudeau D."/>
            <person name="Ryan E.M."/>
            <person name="Malmstrom R.R."/>
            <person name="Blanchard J."/>
            <person name="Woyke T."/>
        </authorList>
    </citation>
    <scope>NUCLEOTIDE SEQUENCE</scope>
    <source>
        <strain evidence="3">HYV1</strain>
    </source>
</reference>
<dbReference type="EMBL" id="MK072385">
    <property type="protein sequence ID" value="AYV82976.1"/>
    <property type="molecule type" value="Genomic_DNA"/>
</dbReference>
<protein>
    <recommendedName>
        <fullName evidence="4">Leucine-rich repeat protein</fullName>
    </recommendedName>
</protein>
<dbReference type="Pfam" id="PF13516">
    <property type="entry name" value="LRR_6"/>
    <property type="match status" value="2"/>
</dbReference>
<name>A0A3G5A6U4_9VIRU</name>
<evidence type="ECO:0008006" key="4">
    <source>
        <dbReference type="Google" id="ProtNLM"/>
    </source>
</evidence>
<accession>A0A3G5A6U4</accession>
<organism evidence="3">
    <name type="scientific">Hyperionvirus sp</name>
    <dbReference type="NCBI Taxonomy" id="2487770"/>
    <lineage>
        <taxon>Viruses</taxon>
        <taxon>Varidnaviria</taxon>
        <taxon>Bamfordvirae</taxon>
        <taxon>Nucleocytoviricota</taxon>
        <taxon>Megaviricetes</taxon>
        <taxon>Imitervirales</taxon>
        <taxon>Mimiviridae</taxon>
        <taxon>Klosneuvirinae</taxon>
    </lineage>
</organism>
<dbReference type="InterPro" id="IPR050836">
    <property type="entry name" value="SDS22/Internalin_LRR"/>
</dbReference>
<evidence type="ECO:0000256" key="2">
    <source>
        <dbReference type="ARBA" id="ARBA00022737"/>
    </source>
</evidence>
<dbReference type="Gene3D" id="3.80.10.10">
    <property type="entry name" value="Ribonuclease Inhibitor"/>
    <property type="match status" value="2"/>
</dbReference>
<proteinExistence type="predicted"/>
<gene>
    <name evidence="3" type="ORF">Hyperionvirus3_122</name>
</gene>
<dbReference type="PANTHER" id="PTHR46652">
    <property type="entry name" value="LEUCINE-RICH REPEAT AND IQ DOMAIN-CONTAINING PROTEIN 1-RELATED"/>
    <property type="match status" value="1"/>
</dbReference>
<keyword evidence="1" id="KW-0433">Leucine-rich repeat</keyword>
<evidence type="ECO:0000313" key="3">
    <source>
        <dbReference type="EMBL" id="AYV82976.1"/>
    </source>
</evidence>
<dbReference type="InterPro" id="IPR001611">
    <property type="entry name" value="Leu-rich_rpt"/>
</dbReference>
<dbReference type="SUPFAM" id="SSF52058">
    <property type="entry name" value="L domain-like"/>
    <property type="match status" value="1"/>
</dbReference>
<evidence type="ECO:0000256" key="1">
    <source>
        <dbReference type="ARBA" id="ARBA00022614"/>
    </source>
</evidence>
<keyword evidence="2" id="KW-0677">Repeat</keyword>
<dbReference type="InterPro" id="IPR032675">
    <property type="entry name" value="LRR_dom_sf"/>
</dbReference>
<dbReference type="PANTHER" id="PTHR46652:SF3">
    <property type="entry name" value="LEUCINE-RICH REPEAT-CONTAINING PROTEIN 9"/>
    <property type="match status" value="1"/>
</dbReference>